<evidence type="ECO:0000256" key="1">
    <source>
        <dbReference type="SAM" id="MobiDB-lite"/>
    </source>
</evidence>
<feature type="compositionally biased region" description="Basic and acidic residues" evidence="1">
    <location>
        <begin position="283"/>
        <end position="296"/>
    </location>
</feature>
<dbReference type="OrthoDB" id="2143914at2759"/>
<feature type="domain" description="HTH myb-type" evidence="3">
    <location>
        <begin position="180"/>
        <end position="234"/>
    </location>
</feature>
<dbReference type="SUPFAM" id="SSF46689">
    <property type="entry name" value="Homeodomain-like"/>
    <property type="match status" value="2"/>
</dbReference>
<protein>
    <submittedName>
        <fullName evidence="4">Uncharacterized protein</fullName>
    </submittedName>
</protein>
<dbReference type="EMBL" id="CP031052">
    <property type="protein sequence ID" value="QDZ25837.1"/>
    <property type="molecule type" value="Genomic_DNA"/>
</dbReference>
<proteinExistence type="predicted"/>
<accession>A0A5B8MYZ2</accession>
<feature type="compositionally biased region" description="Gly residues" evidence="1">
    <location>
        <begin position="272"/>
        <end position="282"/>
    </location>
</feature>
<feature type="domain" description="HTH myb-type" evidence="3">
    <location>
        <begin position="545"/>
        <end position="595"/>
    </location>
</feature>
<dbReference type="PROSITE" id="PS50090">
    <property type="entry name" value="MYB_LIKE"/>
    <property type="match status" value="4"/>
</dbReference>
<dbReference type="InterPro" id="IPR001005">
    <property type="entry name" value="SANT/Myb"/>
</dbReference>
<feature type="compositionally biased region" description="Basic and acidic residues" evidence="1">
    <location>
        <begin position="79"/>
        <end position="101"/>
    </location>
</feature>
<dbReference type="CDD" id="cd00167">
    <property type="entry name" value="SANT"/>
    <property type="match status" value="4"/>
</dbReference>
<dbReference type="Gene3D" id="1.10.10.60">
    <property type="entry name" value="Homeodomain-like"/>
    <property type="match status" value="4"/>
</dbReference>
<evidence type="ECO:0000259" key="3">
    <source>
        <dbReference type="PROSITE" id="PS51294"/>
    </source>
</evidence>
<keyword evidence="5" id="KW-1185">Reference proteome</keyword>
<name>A0A5B8MYZ2_9CHLO</name>
<dbReference type="InterPro" id="IPR050560">
    <property type="entry name" value="MYB_TF"/>
</dbReference>
<feature type="domain" description="HTH myb-type" evidence="3">
    <location>
        <begin position="424"/>
        <end position="474"/>
    </location>
</feature>
<feature type="domain" description="Myb-like" evidence="2">
    <location>
        <begin position="541"/>
        <end position="591"/>
    </location>
</feature>
<dbReference type="PROSITE" id="PS51294">
    <property type="entry name" value="HTH_MYB"/>
    <property type="match status" value="4"/>
</dbReference>
<dbReference type="STRING" id="1764295.A0A5B8MYZ2"/>
<feature type="region of interest" description="Disordered" evidence="1">
    <location>
        <begin position="265"/>
        <end position="304"/>
    </location>
</feature>
<dbReference type="PANTHER" id="PTHR45614">
    <property type="entry name" value="MYB PROTEIN-RELATED"/>
    <property type="match status" value="1"/>
</dbReference>
<dbReference type="PANTHER" id="PTHR45614:SF25">
    <property type="entry name" value="MYB PROTEIN"/>
    <property type="match status" value="1"/>
</dbReference>
<dbReference type="GO" id="GO:0000978">
    <property type="term" value="F:RNA polymerase II cis-regulatory region sequence-specific DNA binding"/>
    <property type="evidence" value="ECO:0007669"/>
    <property type="project" value="TreeGrafter"/>
</dbReference>
<feature type="region of interest" description="Disordered" evidence="1">
    <location>
        <begin position="1"/>
        <end position="148"/>
    </location>
</feature>
<evidence type="ECO:0000313" key="5">
    <source>
        <dbReference type="Proteomes" id="UP000316726"/>
    </source>
</evidence>
<feature type="domain" description="Myb-like" evidence="2">
    <location>
        <begin position="185"/>
        <end position="230"/>
    </location>
</feature>
<organism evidence="4 5">
    <name type="scientific">Chloropicon primus</name>
    <dbReference type="NCBI Taxonomy" id="1764295"/>
    <lineage>
        <taxon>Eukaryota</taxon>
        <taxon>Viridiplantae</taxon>
        <taxon>Chlorophyta</taxon>
        <taxon>Chloropicophyceae</taxon>
        <taxon>Chloropicales</taxon>
        <taxon>Chloropicaceae</taxon>
        <taxon>Chloropicon</taxon>
    </lineage>
</organism>
<dbReference type="AlphaFoldDB" id="A0A5B8MYZ2"/>
<gene>
    <name evidence="4" type="ORF">A3770_19p83550</name>
</gene>
<dbReference type="InterPro" id="IPR009057">
    <property type="entry name" value="Homeodomain-like_sf"/>
</dbReference>
<dbReference type="GO" id="GO:0005634">
    <property type="term" value="C:nucleus"/>
    <property type="evidence" value="ECO:0007669"/>
    <property type="project" value="TreeGrafter"/>
</dbReference>
<feature type="domain" description="HTH myb-type" evidence="3">
    <location>
        <begin position="303"/>
        <end position="353"/>
    </location>
</feature>
<reference evidence="4 5" key="1">
    <citation type="submission" date="2018-07" db="EMBL/GenBank/DDBJ databases">
        <title>The complete nuclear genome of the prasinophyte Chloropicon primus (CCMP1205).</title>
        <authorList>
            <person name="Pombert J.-F."/>
            <person name="Otis C."/>
            <person name="Turmel M."/>
            <person name="Lemieux C."/>
        </authorList>
    </citation>
    <scope>NUCLEOTIDE SEQUENCE [LARGE SCALE GENOMIC DNA]</scope>
    <source>
        <strain evidence="4 5">CCMP1205</strain>
    </source>
</reference>
<sequence>MSDGYSDGEGLGDASLAGLAEKRPASSAETTPLEQGEWPKAKRGRVAEAGGGSGSSTSSASLSGGGRDCDEETETEDLTTSKESDEEVTRNLELEQEEVVRGELGGTPSTVQSREAEASPVDGNEGTASGDCDSGGEGPGDTAVIPPGLPAAYDELEARATIEKISADVADIEKRLEEKRFPRLRLTWSEEEEKIFIEAHKRLGNRWVEIAKVLRGRDARSVTNHWYNSTKNASKKGSLLRQYRISLMNGKDDSKVDDKSGTCTLTFQSEGKGSGSCGGSGGSEDKDKWEDKKPDDATQSTARRNAWTLEEDEIFVKAHKDLGNNWAGIAKRLPGRNYHAVYYHWEFALTRKSVSPLQEYRKSLLCGPKGKDSLLAQCMGLSSGSGKDDSKVDDESGTCSLAFLSEGKGSEDKKPDDATQSTARRNAWTLEEDEIFVKAHKDLGNNWAGIAKRLPGRNYHAVYYHWEFALTRKSVSPLQEYRKSLLCGPKGKDSLLAQCMGLSSGSGKDDSKVDDESGTCSLAFLSEGKGSEDKKPDDATQSTARRNAWTLEEDEIFVKAHKDLGNNWAGIAKRLPGRNYHAVYYHWEFALTRKSVSPLQEYRKSLLCGPKGKEGV</sequence>
<feature type="domain" description="Myb-like" evidence="2">
    <location>
        <begin position="299"/>
        <end position="349"/>
    </location>
</feature>
<dbReference type="SMART" id="SM00717">
    <property type="entry name" value="SANT"/>
    <property type="match status" value="4"/>
</dbReference>
<feature type="domain" description="Myb-like" evidence="2">
    <location>
        <begin position="420"/>
        <end position="470"/>
    </location>
</feature>
<dbReference type="Pfam" id="PF00249">
    <property type="entry name" value="Myb_DNA-binding"/>
    <property type="match status" value="4"/>
</dbReference>
<evidence type="ECO:0000313" key="4">
    <source>
        <dbReference type="EMBL" id="QDZ25837.1"/>
    </source>
</evidence>
<dbReference type="GO" id="GO:0000981">
    <property type="term" value="F:DNA-binding transcription factor activity, RNA polymerase II-specific"/>
    <property type="evidence" value="ECO:0007669"/>
    <property type="project" value="TreeGrafter"/>
</dbReference>
<dbReference type="InterPro" id="IPR017930">
    <property type="entry name" value="Myb_dom"/>
</dbReference>
<dbReference type="Proteomes" id="UP000316726">
    <property type="component" value="Chromosome 19"/>
</dbReference>
<evidence type="ECO:0000259" key="2">
    <source>
        <dbReference type="PROSITE" id="PS50090"/>
    </source>
</evidence>